<dbReference type="AlphaFoldDB" id="A0A699XHM2"/>
<feature type="non-terminal residue" evidence="2">
    <location>
        <position position="91"/>
    </location>
</feature>
<name>A0A699XHM2_TANCI</name>
<feature type="non-terminal residue" evidence="2">
    <location>
        <position position="1"/>
    </location>
</feature>
<evidence type="ECO:0000313" key="2">
    <source>
        <dbReference type="EMBL" id="GFD56371.1"/>
    </source>
</evidence>
<accession>A0A699XHM2</accession>
<sequence>YLKARAQKRKARKAEGLRLAAELTESSDSDTIPDSEHGTVPAQKDEPMKSLDDYVKLRAQRRKGKDQEAMDSSSVDSTDDASSGRTAERNR</sequence>
<feature type="compositionally biased region" description="Basic residues" evidence="1">
    <location>
        <begin position="1"/>
        <end position="12"/>
    </location>
</feature>
<gene>
    <name evidence="2" type="ORF">Tci_928340</name>
</gene>
<feature type="compositionally biased region" description="Low complexity" evidence="1">
    <location>
        <begin position="71"/>
        <end position="83"/>
    </location>
</feature>
<comment type="caution">
    <text evidence="2">The sequence shown here is derived from an EMBL/GenBank/DDBJ whole genome shotgun (WGS) entry which is preliminary data.</text>
</comment>
<protein>
    <submittedName>
        <fullName evidence="2">Uncharacterized protein</fullName>
    </submittedName>
</protein>
<evidence type="ECO:0000256" key="1">
    <source>
        <dbReference type="SAM" id="MobiDB-lite"/>
    </source>
</evidence>
<reference evidence="2" key="1">
    <citation type="journal article" date="2019" name="Sci. Rep.">
        <title>Draft genome of Tanacetum cinerariifolium, the natural source of mosquito coil.</title>
        <authorList>
            <person name="Yamashiro T."/>
            <person name="Shiraishi A."/>
            <person name="Satake H."/>
            <person name="Nakayama K."/>
        </authorList>
    </citation>
    <scope>NUCLEOTIDE SEQUENCE</scope>
</reference>
<dbReference type="EMBL" id="BKCJ011828689">
    <property type="protein sequence ID" value="GFD56371.1"/>
    <property type="molecule type" value="Genomic_DNA"/>
</dbReference>
<proteinExistence type="predicted"/>
<feature type="region of interest" description="Disordered" evidence="1">
    <location>
        <begin position="1"/>
        <end position="91"/>
    </location>
</feature>
<organism evidence="2">
    <name type="scientific">Tanacetum cinerariifolium</name>
    <name type="common">Dalmatian daisy</name>
    <name type="synonym">Chrysanthemum cinerariifolium</name>
    <dbReference type="NCBI Taxonomy" id="118510"/>
    <lineage>
        <taxon>Eukaryota</taxon>
        <taxon>Viridiplantae</taxon>
        <taxon>Streptophyta</taxon>
        <taxon>Embryophyta</taxon>
        <taxon>Tracheophyta</taxon>
        <taxon>Spermatophyta</taxon>
        <taxon>Magnoliopsida</taxon>
        <taxon>eudicotyledons</taxon>
        <taxon>Gunneridae</taxon>
        <taxon>Pentapetalae</taxon>
        <taxon>asterids</taxon>
        <taxon>campanulids</taxon>
        <taxon>Asterales</taxon>
        <taxon>Asteraceae</taxon>
        <taxon>Asteroideae</taxon>
        <taxon>Anthemideae</taxon>
        <taxon>Anthemidinae</taxon>
        <taxon>Tanacetum</taxon>
    </lineage>
</organism>
<feature type="compositionally biased region" description="Basic and acidic residues" evidence="1">
    <location>
        <begin position="43"/>
        <end position="56"/>
    </location>
</feature>